<dbReference type="NCBIfam" id="TIGR00728">
    <property type="entry name" value="OPT_sfam"/>
    <property type="match status" value="1"/>
</dbReference>
<dbReference type="AlphaFoldDB" id="A0A6G1HQE4"/>
<dbReference type="GO" id="GO:0016020">
    <property type="term" value="C:membrane"/>
    <property type="evidence" value="ECO:0007669"/>
    <property type="project" value="UniProtKB-SubCell"/>
</dbReference>
<keyword evidence="4 10" id="KW-0812">Transmembrane</keyword>
<dbReference type="GO" id="GO:0015031">
    <property type="term" value="P:protein transport"/>
    <property type="evidence" value="ECO:0007669"/>
    <property type="project" value="UniProtKB-KW"/>
</dbReference>
<evidence type="ECO:0000313" key="12">
    <source>
        <dbReference type="Proteomes" id="UP000799640"/>
    </source>
</evidence>
<feature type="transmembrane region" description="Helical" evidence="10">
    <location>
        <begin position="634"/>
        <end position="655"/>
    </location>
</feature>
<dbReference type="Pfam" id="PF03169">
    <property type="entry name" value="OPT"/>
    <property type="match status" value="1"/>
</dbReference>
<feature type="transmembrane region" description="Helical" evidence="10">
    <location>
        <begin position="393"/>
        <end position="418"/>
    </location>
</feature>
<evidence type="ECO:0000313" key="11">
    <source>
        <dbReference type="EMBL" id="KAF2398273.1"/>
    </source>
</evidence>
<evidence type="ECO:0000256" key="7">
    <source>
        <dbReference type="ARBA" id="ARBA00022989"/>
    </source>
</evidence>
<feature type="transmembrane region" description="Helical" evidence="10">
    <location>
        <begin position="538"/>
        <end position="561"/>
    </location>
</feature>
<evidence type="ECO:0000256" key="1">
    <source>
        <dbReference type="ARBA" id="ARBA00004141"/>
    </source>
</evidence>
<evidence type="ECO:0000256" key="9">
    <source>
        <dbReference type="SAM" id="MobiDB-lite"/>
    </source>
</evidence>
<feature type="transmembrane region" description="Helical" evidence="10">
    <location>
        <begin position="430"/>
        <end position="448"/>
    </location>
</feature>
<feature type="transmembrane region" description="Helical" evidence="10">
    <location>
        <begin position="851"/>
        <end position="875"/>
    </location>
</feature>
<evidence type="ECO:0000256" key="6">
    <source>
        <dbReference type="ARBA" id="ARBA00022927"/>
    </source>
</evidence>
<feature type="transmembrane region" description="Helical" evidence="10">
    <location>
        <begin position="661"/>
        <end position="684"/>
    </location>
</feature>
<feature type="region of interest" description="Disordered" evidence="9">
    <location>
        <begin position="143"/>
        <end position="177"/>
    </location>
</feature>
<evidence type="ECO:0000256" key="2">
    <source>
        <dbReference type="ARBA" id="ARBA00008807"/>
    </source>
</evidence>
<dbReference type="OrthoDB" id="9986677at2759"/>
<feature type="transmembrane region" description="Helical" evidence="10">
    <location>
        <begin position="896"/>
        <end position="919"/>
    </location>
</feature>
<feature type="region of interest" description="Disordered" evidence="9">
    <location>
        <begin position="1"/>
        <end position="110"/>
    </location>
</feature>
<feature type="transmembrane region" description="Helical" evidence="10">
    <location>
        <begin position="691"/>
        <end position="709"/>
    </location>
</feature>
<evidence type="ECO:0000256" key="3">
    <source>
        <dbReference type="ARBA" id="ARBA00022448"/>
    </source>
</evidence>
<feature type="transmembrane region" description="Helical" evidence="10">
    <location>
        <begin position="810"/>
        <end position="831"/>
    </location>
</feature>
<protein>
    <submittedName>
        <fullName evidence="11">OPT-domain-containing protein</fullName>
    </submittedName>
</protein>
<keyword evidence="5" id="KW-0571">Peptide transport</keyword>
<comment type="subcellular location">
    <subcellularLocation>
        <location evidence="1">Membrane</location>
        <topology evidence="1">Multi-pass membrane protein</topology>
    </subcellularLocation>
</comment>
<keyword evidence="6" id="KW-0653">Protein transport</keyword>
<sequence>MAPGSRPADDHALTGTPLLGSSHKRTGSYGIIPQDGEGGPSAGRGNGTRTDKKSRRRHSVGESEEPLIEASPSTSPRRRSVPWGERSKRRQSTDVSGLEAALERGSESGLEARFTGSGLPSVYAPSSHANASIEALLSSAEISNDEDDNGLDDEHDSSPGYKKSQAREPTENSPYAQVRASVSPLDNLSLSINTPRMWALSIFFSFFGSSTNLFFSLRYPSVSITPIIALLVAHPLGLLWDHIFSRPGDPKGVFLQGVFQGFPDEDVDDDSIGPQRGWKERLRLWLAQGSWNEKEHCCVFISSNVSFGFAFATDVIVEQNKFYHQEVSITYQILLTISTQILGYAMAGITRRFLVRPSGMIWPGTLVSTAMFISLHKDEDKPADGWRISRFKFFLWVFLGSVAFYFLPGLLFPALSWFSVITWFAPKNVIVANLFGVASGLGLFPLTFDWSQIAYIGSPLVVPFWAALNIITGLVIVMWVLAPLMYYANVLYSSHMPILSVAVFDNRGKPYDVSKILTKDFVFDEQAYKDYSRVFLPITYVLSYALQFAALSALITHTACWHGKDIWRHWKDSLSEIRGQPMYQQIPARRSSSRVFDARRSSSSLGGSEPGIENMMNSDDIHNRLMQRYEDVPIFWYLLTGAAMLAIGIFVVEYYPVHLPWYGLLMALGICIVLFIPIGIVMAITNQQTSLYLICQLICGYVFPGRPVANMVFVTYQISSTQGLKFSSDLKLGHYMKIPPKILFYLQLTATIVSSITQIGVLNWMFRFIPRICTADAMNGFTCPIARVHFNGSILWGVVGPTRFFGPGALYSPLVWAFLVGAIAPVLVWLAGRRSRRHRGFWQKVNLPVLFGSLSWIPPATGLNFSVWALVCYLFNDVIRKRKKEWWTKYTMTLSAALDSGLAVGVVLVFFGVVFPGWMDGFKWWGTEVYKQGCDWKACAYKPMAPGERFGPPQW</sequence>
<evidence type="ECO:0000256" key="8">
    <source>
        <dbReference type="ARBA" id="ARBA00023136"/>
    </source>
</evidence>
<dbReference type="Proteomes" id="UP000799640">
    <property type="component" value="Unassembled WGS sequence"/>
</dbReference>
<feature type="transmembrane region" description="Helical" evidence="10">
    <location>
        <begin position="222"/>
        <end position="240"/>
    </location>
</feature>
<proteinExistence type="inferred from homology"/>
<dbReference type="EMBL" id="ML996700">
    <property type="protein sequence ID" value="KAF2398273.1"/>
    <property type="molecule type" value="Genomic_DNA"/>
</dbReference>
<dbReference type="NCBIfam" id="TIGR00727">
    <property type="entry name" value="ISP4_OPT"/>
    <property type="match status" value="1"/>
</dbReference>
<name>A0A6G1HQE4_9PEZI</name>
<evidence type="ECO:0000256" key="4">
    <source>
        <dbReference type="ARBA" id="ARBA00022692"/>
    </source>
</evidence>
<comment type="similarity">
    <text evidence="2">Belongs to the oligopeptide OPT transporter family.</text>
</comment>
<evidence type="ECO:0000256" key="5">
    <source>
        <dbReference type="ARBA" id="ARBA00022856"/>
    </source>
</evidence>
<keyword evidence="8 10" id="KW-0472">Membrane</keyword>
<keyword evidence="12" id="KW-1185">Reference proteome</keyword>
<feature type="transmembrane region" description="Helical" evidence="10">
    <location>
        <begin position="329"/>
        <end position="347"/>
    </location>
</feature>
<feature type="transmembrane region" description="Helical" evidence="10">
    <location>
        <begin position="742"/>
        <end position="762"/>
    </location>
</feature>
<feature type="transmembrane region" description="Helical" evidence="10">
    <location>
        <begin position="460"/>
        <end position="482"/>
    </location>
</feature>
<dbReference type="PANTHER" id="PTHR22601">
    <property type="entry name" value="ISP4 LIKE PROTEIN"/>
    <property type="match status" value="1"/>
</dbReference>
<keyword evidence="7 10" id="KW-1133">Transmembrane helix</keyword>
<gene>
    <name evidence="11" type="ORF">EJ06DRAFT_558129</name>
</gene>
<reference evidence="11" key="1">
    <citation type="journal article" date="2020" name="Stud. Mycol.">
        <title>101 Dothideomycetes genomes: a test case for predicting lifestyles and emergence of pathogens.</title>
        <authorList>
            <person name="Haridas S."/>
            <person name="Albert R."/>
            <person name="Binder M."/>
            <person name="Bloem J."/>
            <person name="Labutti K."/>
            <person name="Salamov A."/>
            <person name="Andreopoulos B."/>
            <person name="Baker S."/>
            <person name="Barry K."/>
            <person name="Bills G."/>
            <person name="Bluhm B."/>
            <person name="Cannon C."/>
            <person name="Castanera R."/>
            <person name="Culley D."/>
            <person name="Daum C."/>
            <person name="Ezra D."/>
            <person name="Gonzalez J."/>
            <person name="Henrissat B."/>
            <person name="Kuo A."/>
            <person name="Liang C."/>
            <person name="Lipzen A."/>
            <person name="Lutzoni F."/>
            <person name="Magnuson J."/>
            <person name="Mondo S."/>
            <person name="Nolan M."/>
            <person name="Ohm R."/>
            <person name="Pangilinan J."/>
            <person name="Park H.-J."/>
            <person name="Ramirez L."/>
            <person name="Alfaro M."/>
            <person name="Sun H."/>
            <person name="Tritt A."/>
            <person name="Yoshinaga Y."/>
            <person name="Zwiers L.-H."/>
            <person name="Turgeon B."/>
            <person name="Goodwin S."/>
            <person name="Spatafora J."/>
            <person name="Crous P."/>
            <person name="Grigoriev I."/>
        </authorList>
    </citation>
    <scope>NUCLEOTIDE SEQUENCE</scope>
    <source>
        <strain evidence="11">CBS 262.69</strain>
    </source>
</reference>
<dbReference type="InterPro" id="IPR004813">
    <property type="entry name" value="OPT"/>
</dbReference>
<dbReference type="GO" id="GO:0035673">
    <property type="term" value="F:oligopeptide transmembrane transporter activity"/>
    <property type="evidence" value="ECO:0007669"/>
    <property type="project" value="InterPro"/>
</dbReference>
<feature type="transmembrane region" description="Helical" evidence="10">
    <location>
        <begin position="197"/>
        <end position="215"/>
    </location>
</feature>
<evidence type="ECO:0000256" key="10">
    <source>
        <dbReference type="SAM" id="Phobius"/>
    </source>
</evidence>
<feature type="compositionally biased region" description="Gly residues" evidence="9">
    <location>
        <begin position="36"/>
        <end position="46"/>
    </location>
</feature>
<keyword evidence="3" id="KW-0813">Transport</keyword>
<accession>A0A6G1HQE4</accession>
<dbReference type="InterPro" id="IPR004648">
    <property type="entry name" value="Oligpept_transpt"/>
</dbReference>
<feature type="compositionally biased region" description="Acidic residues" evidence="9">
    <location>
        <begin position="143"/>
        <end position="155"/>
    </location>
</feature>
<organism evidence="11 12">
    <name type="scientific">Trichodelitschia bisporula</name>
    <dbReference type="NCBI Taxonomy" id="703511"/>
    <lineage>
        <taxon>Eukaryota</taxon>
        <taxon>Fungi</taxon>
        <taxon>Dikarya</taxon>
        <taxon>Ascomycota</taxon>
        <taxon>Pezizomycotina</taxon>
        <taxon>Dothideomycetes</taxon>
        <taxon>Dothideomycetes incertae sedis</taxon>
        <taxon>Phaeotrichales</taxon>
        <taxon>Phaeotrichaceae</taxon>
        <taxon>Trichodelitschia</taxon>
    </lineage>
</organism>